<dbReference type="AlphaFoldDB" id="A0A1R1QAH4"/>
<name>A0A1R1QAH4_9BRAD</name>
<dbReference type="InterPro" id="IPR050204">
    <property type="entry name" value="AraC_XylS_family_regulators"/>
</dbReference>
<keyword evidence="3" id="KW-0804">Transcription</keyword>
<protein>
    <submittedName>
        <fullName evidence="4">AraC-type DNA-binding protein</fullName>
    </submittedName>
</protein>
<dbReference type="InterPro" id="IPR018060">
    <property type="entry name" value="HTH_AraC"/>
</dbReference>
<keyword evidence="1" id="KW-0805">Transcription regulation</keyword>
<dbReference type="Proteomes" id="UP000199245">
    <property type="component" value="Unassembled WGS sequence"/>
</dbReference>
<dbReference type="PRINTS" id="PR00032">
    <property type="entry name" value="HTHARAC"/>
</dbReference>
<evidence type="ECO:0000313" key="5">
    <source>
        <dbReference type="Proteomes" id="UP000199245"/>
    </source>
</evidence>
<dbReference type="GO" id="GO:0003700">
    <property type="term" value="F:DNA-binding transcription factor activity"/>
    <property type="evidence" value="ECO:0007669"/>
    <property type="project" value="InterPro"/>
</dbReference>
<dbReference type="GO" id="GO:0043565">
    <property type="term" value="F:sequence-specific DNA binding"/>
    <property type="evidence" value="ECO:0007669"/>
    <property type="project" value="InterPro"/>
</dbReference>
<organism evidence="4 5">
    <name type="scientific">Bradyrhizobium brasilense</name>
    <dbReference type="NCBI Taxonomy" id="1419277"/>
    <lineage>
        <taxon>Bacteria</taxon>
        <taxon>Pseudomonadati</taxon>
        <taxon>Pseudomonadota</taxon>
        <taxon>Alphaproteobacteria</taxon>
        <taxon>Hyphomicrobiales</taxon>
        <taxon>Nitrobacteraceae</taxon>
        <taxon>Bradyrhizobium</taxon>
    </lineage>
</organism>
<evidence type="ECO:0000313" key="4">
    <source>
        <dbReference type="EMBL" id="SDD47725.1"/>
    </source>
</evidence>
<dbReference type="RefSeq" id="WP_057020606.1">
    <property type="nucleotide sequence ID" value="NZ_CP121669.1"/>
</dbReference>
<reference evidence="4 5" key="1">
    <citation type="submission" date="2016-10" db="EMBL/GenBank/DDBJ databases">
        <authorList>
            <person name="de Groot N.N."/>
        </authorList>
    </citation>
    <scope>NUCLEOTIDE SEQUENCE [LARGE SCALE GENOMIC DNA]</scope>
    <source>
        <strain evidence="4 5">R5</strain>
    </source>
</reference>
<accession>A0A1R1QAH4</accession>
<dbReference type="Pfam" id="PF12833">
    <property type="entry name" value="HTH_18"/>
    <property type="match status" value="1"/>
</dbReference>
<evidence type="ECO:0000256" key="1">
    <source>
        <dbReference type="ARBA" id="ARBA00023015"/>
    </source>
</evidence>
<dbReference type="PANTHER" id="PTHR46796">
    <property type="entry name" value="HTH-TYPE TRANSCRIPTIONAL ACTIVATOR RHAS-RELATED"/>
    <property type="match status" value="1"/>
</dbReference>
<dbReference type="Pfam" id="PF14525">
    <property type="entry name" value="AraC_binding_2"/>
    <property type="match status" value="1"/>
</dbReference>
<dbReference type="PANTHER" id="PTHR46796:SF6">
    <property type="entry name" value="ARAC SUBFAMILY"/>
    <property type="match status" value="1"/>
</dbReference>
<accession>A0A1G6V496</accession>
<evidence type="ECO:0000256" key="3">
    <source>
        <dbReference type="ARBA" id="ARBA00023163"/>
    </source>
</evidence>
<gene>
    <name evidence="4" type="ORF">SAMN05216337_1011165</name>
</gene>
<dbReference type="Gene3D" id="1.10.10.60">
    <property type="entry name" value="Homeodomain-like"/>
    <property type="match status" value="1"/>
</dbReference>
<dbReference type="InterPro" id="IPR035418">
    <property type="entry name" value="AraC-bd_2"/>
</dbReference>
<evidence type="ECO:0000256" key="2">
    <source>
        <dbReference type="ARBA" id="ARBA00023125"/>
    </source>
</evidence>
<dbReference type="EMBL" id="FMZW01000011">
    <property type="protein sequence ID" value="SDD47725.1"/>
    <property type="molecule type" value="Genomic_DNA"/>
</dbReference>
<proteinExistence type="predicted"/>
<dbReference type="SUPFAM" id="SSF46689">
    <property type="entry name" value="Homeodomain-like"/>
    <property type="match status" value="1"/>
</dbReference>
<sequence length="343" mass="38352">MARLTSVASREEHTGLHAGNDKGPGPTQDWRTRIGRLDLELVGPDHAFARNWERVACIHDAAYVLVFPQTGCVAFSQDSRIGIARPGEYVLLSELAFYELSSDKTARFLMLRIPAAELRGRLVSVEDHISRRFKPNEQMTHLLAGMIRSVAELFVASPPPNPQALATEMISFVALTIGSEDRGAATDVRNARYHLRRRIVDFIESHLGDQSLSPKKIAASSRISLSYLYSLFNDNETTVSQFVQTKRLQRAYEILVADPKGRRTVSEVAYEVGFKNVSHFSRCFSRHFKVAPRDVRQAPVSAPQPAAGVRSPQPRSPAARVARRNGFDSPYWEIDKQSVHETA</sequence>
<dbReference type="SMART" id="SM00342">
    <property type="entry name" value="HTH_ARAC"/>
    <property type="match status" value="1"/>
</dbReference>
<dbReference type="InterPro" id="IPR020449">
    <property type="entry name" value="Tscrpt_reg_AraC-type_HTH"/>
</dbReference>
<keyword evidence="2 4" id="KW-0238">DNA-binding</keyword>
<dbReference type="PROSITE" id="PS01124">
    <property type="entry name" value="HTH_ARAC_FAMILY_2"/>
    <property type="match status" value="1"/>
</dbReference>
<dbReference type="InterPro" id="IPR009057">
    <property type="entry name" value="Homeodomain-like_sf"/>
</dbReference>